<name>A0A7C9RG04_9BRAD</name>
<comment type="caution">
    <text evidence="1">The sequence shown here is derived from an EMBL/GenBank/DDBJ whole genome shotgun (WGS) entry which is preliminary data.</text>
</comment>
<dbReference type="EMBL" id="JAAMRR010000088">
    <property type="protein sequence ID" value="NGX93996.1"/>
    <property type="molecule type" value="Genomic_DNA"/>
</dbReference>
<gene>
    <name evidence="1" type="ORF">G4V63_01690</name>
</gene>
<protein>
    <submittedName>
        <fullName evidence="1">Uncharacterized protein</fullName>
    </submittedName>
</protein>
<dbReference type="AlphaFoldDB" id="A0A7C9RG04"/>
<organism evidence="1 2">
    <name type="scientific">Candidatus Afipia apatlaquensis</name>
    <dbReference type="NCBI Taxonomy" id="2712852"/>
    <lineage>
        <taxon>Bacteria</taxon>
        <taxon>Pseudomonadati</taxon>
        <taxon>Pseudomonadota</taxon>
        <taxon>Alphaproteobacteria</taxon>
        <taxon>Hyphomicrobiales</taxon>
        <taxon>Nitrobacteraceae</taxon>
        <taxon>Afipia</taxon>
    </lineage>
</organism>
<keyword evidence="2" id="KW-1185">Reference proteome</keyword>
<dbReference type="Proteomes" id="UP000480266">
    <property type="component" value="Unassembled WGS sequence"/>
</dbReference>
<evidence type="ECO:0000313" key="1">
    <source>
        <dbReference type="EMBL" id="NGX93996.1"/>
    </source>
</evidence>
<reference evidence="1" key="1">
    <citation type="submission" date="2020-02" db="EMBL/GenBank/DDBJ databases">
        <title>Draft genome sequence of Candidatus Afipia apatlaquensis IBT-C3, a potential strain for decolorization of textile dyes.</title>
        <authorList>
            <person name="Sanchez-Reyes A."/>
            <person name="Breton-Deval L."/>
            <person name="Mangelson H."/>
            <person name="Sanchez-Flores A."/>
        </authorList>
    </citation>
    <scope>NUCLEOTIDE SEQUENCE [LARGE SCALE GENOMIC DNA]</scope>
    <source>
        <strain evidence="1">IBT-C3</strain>
    </source>
</reference>
<evidence type="ECO:0000313" key="2">
    <source>
        <dbReference type="Proteomes" id="UP000480266"/>
    </source>
</evidence>
<sequence length="261" mass="29658">MEQERDELALQFDDRDLASQLLDSLDYDAQLRAIHALLGRHRRAAEELSESINELDDFARRTSGLVNQRAVDDWVDHLHDSVFQDAAHSMAAVGMLAPFVEALFKQAFPGIKLLLDQRCLTPSPHSRWSMKTDVRWDCRFTSPRRRDLVLGIVELADATGLSAELPARLPATLSALFGYRNKMFHFGFEWPESERQSFARRILDEGWPADWFGRATTGGEPWVFYLSPAFVDHCLETINAVIVGLGAFVRRTSRARALNNK</sequence>
<accession>A0A7C9RG04</accession>
<proteinExistence type="predicted"/>